<dbReference type="Gene3D" id="3.40.50.150">
    <property type="entry name" value="Vaccinia Virus protein VP39"/>
    <property type="match status" value="1"/>
</dbReference>
<evidence type="ECO:0000256" key="3">
    <source>
        <dbReference type="ARBA" id="ARBA00023115"/>
    </source>
</evidence>
<dbReference type="InterPro" id="IPR030374">
    <property type="entry name" value="PABS"/>
</dbReference>
<dbReference type="GO" id="GO:0006596">
    <property type="term" value="P:polyamine biosynthetic process"/>
    <property type="evidence" value="ECO:0007669"/>
    <property type="project" value="UniProtKB-UniRule"/>
</dbReference>
<keyword evidence="2 4" id="KW-0808">Transferase</keyword>
<dbReference type="PANTHER" id="PTHR43317:SF1">
    <property type="entry name" value="THERMOSPERMINE SYNTHASE ACAULIS5"/>
    <property type="match status" value="1"/>
</dbReference>
<dbReference type="Proteomes" id="UP000237968">
    <property type="component" value="Unassembled WGS sequence"/>
</dbReference>
<dbReference type="SUPFAM" id="SSF53335">
    <property type="entry name" value="S-adenosyl-L-methionine-dependent methyltransferases"/>
    <property type="match status" value="1"/>
</dbReference>
<organism evidence="6 7">
    <name type="scientific">Enhygromyxa salina</name>
    <dbReference type="NCBI Taxonomy" id="215803"/>
    <lineage>
        <taxon>Bacteria</taxon>
        <taxon>Pseudomonadati</taxon>
        <taxon>Myxococcota</taxon>
        <taxon>Polyangia</taxon>
        <taxon>Nannocystales</taxon>
        <taxon>Nannocystaceae</taxon>
        <taxon>Enhygromyxa</taxon>
    </lineage>
</organism>
<dbReference type="InterPro" id="IPR029063">
    <property type="entry name" value="SAM-dependent_MTases_sf"/>
</dbReference>
<keyword evidence="3 4" id="KW-0620">Polyamine biosynthesis</keyword>
<dbReference type="CDD" id="cd02440">
    <property type="entry name" value="AdoMet_MTases"/>
    <property type="match status" value="1"/>
</dbReference>
<dbReference type="OrthoDB" id="5504944at2"/>
<evidence type="ECO:0000256" key="1">
    <source>
        <dbReference type="ARBA" id="ARBA00007867"/>
    </source>
</evidence>
<reference evidence="6 7" key="1">
    <citation type="submission" date="2018-03" db="EMBL/GenBank/DDBJ databases">
        <title>Draft Genome Sequences of the Obligatory Marine Myxobacteria Enhygromyxa salina SWB005.</title>
        <authorList>
            <person name="Poehlein A."/>
            <person name="Moghaddam J.A."/>
            <person name="Harms H."/>
            <person name="Alanjari M."/>
            <person name="Koenig G.M."/>
            <person name="Daniel R."/>
            <person name="Schaeberle T.F."/>
        </authorList>
    </citation>
    <scope>NUCLEOTIDE SEQUENCE [LARGE SCALE GENOMIC DNA]</scope>
    <source>
        <strain evidence="6 7">SWB005</strain>
    </source>
</reference>
<feature type="domain" description="PABS" evidence="5">
    <location>
        <begin position="14"/>
        <end position="260"/>
    </location>
</feature>
<keyword evidence="7" id="KW-1185">Reference proteome</keyword>
<dbReference type="NCBIfam" id="NF037959">
    <property type="entry name" value="MFS_SpdSyn"/>
    <property type="match status" value="1"/>
</dbReference>
<evidence type="ECO:0000256" key="2">
    <source>
        <dbReference type="ARBA" id="ARBA00022679"/>
    </source>
</evidence>
<dbReference type="PROSITE" id="PS51006">
    <property type="entry name" value="PABS_2"/>
    <property type="match status" value="1"/>
</dbReference>
<protein>
    <submittedName>
        <fullName evidence="6">Spermidine synthase</fullName>
        <ecNumber evidence="6">2.5.1.16</ecNumber>
    </submittedName>
</protein>
<dbReference type="InterPro" id="IPR006311">
    <property type="entry name" value="TAT_signal"/>
</dbReference>
<dbReference type="PANTHER" id="PTHR43317">
    <property type="entry name" value="THERMOSPERMINE SYNTHASE ACAULIS5"/>
    <property type="match status" value="1"/>
</dbReference>
<dbReference type="AlphaFoldDB" id="A0A2S9YCD0"/>
<dbReference type="PROSITE" id="PS51318">
    <property type="entry name" value="TAT"/>
    <property type="match status" value="1"/>
</dbReference>
<dbReference type="RefSeq" id="WP_106391539.1">
    <property type="nucleotide sequence ID" value="NZ_PVNK01000112.1"/>
</dbReference>
<dbReference type="EMBL" id="PVNK01000112">
    <property type="protein sequence ID" value="PRQ02755.1"/>
    <property type="molecule type" value="Genomic_DNA"/>
</dbReference>
<name>A0A2S9YCD0_9BACT</name>
<accession>A0A2S9YCD0</accession>
<dbReference type="Pfam" id="PF01564">
    <property type="entry name" value="Spermine_synth"/>
    <property type="match status" value="1"/>
</dbReference>
<evidence type="ECO:0000259" key="5">
    <source>
        <dbReference type="PROSITE" id="PS51006"/>
    </source>
</evidence>
<feature type="active site" description="Proton acceptor" evidence="4">
    <location>
        <position position="180"/>
    </location>
</feature>
<dbReference type="EC" id="2.5.1.16" evidence="6"/>
<gene>
    <name evidence="6" type="primary">speE_2</name>
    <name evidence="6" type="ORF">ENSA5_21080</name>
</gene>
<evidence type="ECO:0000313" key="6">
    <source>
        <dbReference type="EMBL" id="PRQ02755.1"/>
    </source>
</evidence>
<sequence>MQGEGSEDPEWTRRAWLRAGASAALLAPLAGWPRRAEAAEEKLLEQATSEYNTIMVTERGSIRTMYFVVDGTRYIESRWDMDHPNSLDLDYSRTMMAGFLIQPAPKRFMMMGLGGGQISNYLFERFPGLEIDAVDIDPEVVRLARKYFGVPDNPRYRTHVGDGRLFIENAAEPWDLIMLDAFRGVFVPYHLKTREAYAACLAKLTPGGVVVANLHNLTRMYPHDRETLAAVFPHRYSFVSESGNQTTFVASASDERVGTYEIRSHARAVAEKFDFDILGLTARYYMRTDWDTESSVLTDDFNPSELESAAQRHNTTCIAGCAYPAG</sequence>
<evidence type="ECO:0000313" key="7">
    <source>
        <dbReference type="Proteomes" id="UP000237968"/>
    </source>
</evidence>
<evidence type="ECO:0000256" key="4">
    <source>
        <dbReference type="PROSITE-ProRule" id="PRU00354"/>
    </source>
</evidence>
<dbReference type="GO" id="GO:0004766">
    <property type="term" value="F:spermidine synthase activity"/>
    <property type="evidence" value="ECO:0007669"/>
    <property type="project" value="UniProtKB-EC"/>
</dbReference>
<proteinExistence type="inferred from homology"/>
<comment type="similarity">
    <text evidence="1">Belongs to the spermidine/spermine synthase family.</text>
</comment>
<comment type="caution">
    <text evidence="6">The sequence shown here is derived from an EMBL/GenBank/DDBJ whole genome shotgun (WGS) entry which is preliminary data.</text>
</comment>